<keyword evidence="2" id="KW-1185">Reference proteome</keyword>
<dbReference type="GeneID" id="6186750"/>
<accession>B2CRM1</accession>
<protein>
    <submittedName>
        <fullName evidence="1">Uncharacterized protein</fullName>
    </submittedName>
</protein>
<name>B2CRM1_9VIRU</name>
<dbReference type="RefSeq" id="YP_001798562.1">
    <property type="nucleotide sequence ID" value="NC_010537.1"/>
</dbReference>
<dbReference type="KEGG" id="vg:6186750"/>
<organism evidence="1 2">
    <name type="scientific">Betalipothrixvirus uzonense</name>
    <dbReference type="NCBI Taxonomy" id="512792"/>
    <lineage>
        <taxon>Viruses</taxon>
        <taxon>Adnaviria</taxon>
        <taxon>Zilligvirae</taxon>
        <taxon>Taleaviricota</taxon>
        <taxon>Tokiviricetes</taxon>
        <taxon>Ligamenvirales</taxon>
        <taxon>Lipothrixviridae</taxon>
        <taxon>Betalipothrixvirus</taxon>
    </lineage>
</organism>
<sequence>MAEAILGFLGGNSIVSSINDIVNNIFIWLRKMFMTIWRTIVTLYYKIIDYFMKDPVGAITFIGELIVFLS</sequence>
<dbReference type="Proteomes" id="UP000008691">
    <property type="component" value="Segment"/>
</dbReference>
<evidence type="ECO:0000313" key="1">
    <source>
        <dbReference type="EMBL" id="ACB37278.1"/>
    </source>
</evidence>
<dbReference type="OrthoDB" id="22220at10239"/>
<evidence type="ECO:0000313" key="2">
    <source>
        <dbReference type="Proteomes" id="UP000008691"/>
    </source>
</evidence>
<proteinExistence type="predicted"/>
<reference evidence="1 2" key="1">
    <citation type="journal article" date="2008" name="Res. Microbiol.">
        <title>Viruses in acidic geothermal environments of the Kamchatka Peninsula.</title>
        <authorList>
            <person name="Bize A."/>
            <person name="Peng X."/>
            <person name="Prokofeva M."/>
            <person name="Maclellan K."/>
            <person name="Lucas S."/>
            <person name="Forterre P."/>
            <person name="Garrett R.A."/>
            <person name="Bonch-Osmolovskaya E.A."/>
            <person name="Prangishvili D."/>
        </authorList>
    </citation>
    <scope>NUCLEOTIDE SEQUENCE [LARGE SCALE GENOMIC DNA]</scope>
</reference>
<dbReference type="EMBL" id="EU545650">
    <property type="protein sequence ID" value="ACB37278.1"/>
    <property type="molecule type" value="Genomic_DNA"/>
</dbReference>